<feature type="compositionally biased region" description="Basic and acidic residues" evidence="1">
    <location>
        <begin position="131"/>
        <end position="142"/>
    </location>
</feature>
<feature type="region of interest" description="Disordered" evidence="1">
    <location>
        <begin position="384"/>
        <end position="414"/>
    </location>
</feature>
<organism evidence="2 3">
    <name type="scientific">Portunus trituberculatus</name>
    <name type="common">Swimming crab</name>
    <name type="synonym">Neptunus trituberculatus</name>
    <dbReference type="NCBI Taxonomy" id="210409"/>
    <lineage>
        <taxon>Eukaryota</taxon>
        <taxon>Metazoa</taxon>
        <taxon>Ecdysozoa</taxon>
        <taxon>Arthropoda</taxon>
        <taxon>Crustacea</taxon>
        <taxon>Multicrustacea</taxon>
        <taxon>Malacostraca</taxon>
        <taxon>Eumalacostraca</taxon>
        <taxon>Eucarida</taxon>
        <taxon>Decapoda</taxon>
        <taxon>Pleocyemata</taxon>
        <taxon>Brachyura</taxon>
        <taxon>Eubrachyura</taxon>
        <taxon>Portunoidea</taxon>
        <taxon>Portunidae</taxon>
        <taxon>Portuninae</taxon>
        <taxon>Portunus</taxon>
    </lineage>
</organism>
<feature type="region of interest" description="Disordered" evidence="1">
    <location>
        <begin position="31"/>
        <end position="51"/>
    </location>
</feature>
<sequence>MRSSEDSADDEFVFVTNKEVKVQTCVAGPASRATGRLHRHGRHHHRLNQPIPTNLDLDPPSGSQSACAGLPHSITTTTTSVRAKVTPLPPELIELLPPHLRENTIPDFSAASHPVYGQRLPGRPGGPLSTNHHDYCDPDDARGTATSPHSFEHLSELVSSSDAFSSTSDDASSNRPQGRGRLVTRSPSPSLLLATCRASPCPQEAGSEVTHYSRPTQRVAHHPMVEAEHWERHEPHAIISRPGHSAFVPTSARRLNQTPTRDMRNHFSRENSPNRVEVSTGSGVAFYNVRKAASCSPTRTPRVCCTPPQSACRHARPSPPPSPEMQRAWNMVGVPVSSGIHGGRNSPVSSVSPTPLGHPANYRLGVPRSDPNAIYDNIMLLRHSSQSPSRPPPAASPCMVAHSPVMSKPPSPPQQRRIYSTLASLSRYCGTKAPYVALLLSLAASHSVGFVGVGGGGAAAVRDQRRPLK</sequence>
<comment type="caution">
    <text evidence="2">The sequence shown here is derived from an EMBL/GenBank/DDBJ whole genome shotgun (WGS) entry which is preliminary data.</text>
</comment>
<accession>A0A5B7EMZ4</accession>
<keyword evidence="3" id="KW-1185">Reference proteome</keyword>
<dbReference type="OrthoDB" id="6516566at2759"/>
<name>A0A5B7EMZ4_PORTR</name>
<protein>
    <submittedName>
        <fullName evidence="2">Uncharacterized protein</fullName>
    </submittedName>
</protein>
<feature type="region of interest" description="Disordered" evidence="1">
    <location>
        <begin position="298"/>
        <end position="324"/>
    </location>
</feature>
<feature type="compositionally biased region" description="Low complexity" evidence="1">
    <location>
        <begin position="298"/>
        <end position="308"/>
    </location>
</feature>
<dbReference type="Proteomes" id="UP000324222">
    <property type="component" value="Unassembled WGS sequence"/>
</dbReference>
<evidence type="ECO:0000313" key="2">
    <source>
        <dbReference type="EMBL" id="MPC34637.1"/>
    </source>
</evidence>
<dbReference type="AlphaFoldDB" id="A0A5B7EMZ4"/>
<dbReference type="EMBL" id="VSRR010003096">
    <property type="protein sequence ID" value="MPC34637.1"/>
    <property type="molecule type" value="Genomic_DNA"/>
</dbReference>
<evidence type="ECO:0000256" key="1">
    <source>
        <dbReference type="SAM" id="MobiDB-lite"/>
    </source>
</evidence>
<feature type="compositionally biased region" description="Low complexity" evidence="1">
    <location>
        <begin position="159"/>
        <end position="173"/>
    </location>
</feature>
<evidence type="ECO:0000313" key="3">
    <source>
        <dbReference type="Proteomes" id="UP000324222"/>
    </source>
</evidence>
<gene>
    <name evidence="2" type="ORF">E2C01_028033</name>
</gene>
<feature type="compositionally biased region" description="Basic residues" evidence="1">
    <location>
        <begin position="35"/>
        <end position="47"/>
    </location>
</feature>
<feature type="region of interest" description="Disordered" evidence="1">
    <location>
        <begin position="111"/>
        <end position="189"/>
    </location>
</feature>
<proteinExistence type="predicted"/>
<feature type="compositionally biased region" description="Low complexity" evidence="1">
    <location>
        <begin position="119"/>
        <end position="128"/>
    </location>
</feature>
<reference evidence="2 3" key="1">
    <citation type="submission" date="2019-05" db="EMBL/GenBank/DDBJ databases">
        <title>Another draft genome of Portunus trituberculatus and its Hox gene families provides insights of decapod evolution.</title>
        <authorList>
            <person name="Jeong J.-H."/>
            <person name="Song I."/>
            <person name="Kim S."/>
            <person name="Choi T."/>
            <person name="Kim D."/>
            <person name="Ryu S."/>
            <person name="Kim W."/>
        </authorList>
    </citation>
    <scope>NUCLEOTIDE SEQUENCE [LARGE SCALE GENOMIC DNA]</scope>
    <source>
        <tissue evidence="2">Muscle</tissue>
    </source>
</reference>